<name>A0A8J2SAR7_9STRA</name>
<dbReference type="PANTHER" id="PTHR46347:SF1">
    <property type="entry name" value="RING_FYVE_PHD ZINC FINGER SUPERFAMILY PROTEIN"/>
    <property type="match status" value="1"/>
</dbReference>
<evidence type="ECO:0000256" key="2">
    <source>
        <dbReference type="ARBA" id="ARBA00022771"/>
    </source>
</evidence>
<evidence type="ECO:0000256" key="3">
    <source>
        <dbReference type="ARBA" id="ARBA00022833"/>
    </source>
</evidence>
<evidence type="ECO:0000256" key="4">
    <source>
        <dbReference type="SAM" id="Phobius"/>
    </source>
</evidence>
<keyword evidence="4" id="KW-0472">Membrane</keyword>
<dbReference type="Gene3D" id="3.30.40.10">
    <property type="entry name" value="Zinc/RING finger domain, C3HC4 (zinc finger)"/>
    <property type="match status" value="1"/>
</dbReference>
<dbReference type="SMART" id="SM00744">
    <property type="entry name" value="RINGv"/>
    <property type="match status" value="1"/>
</dbReference>
<sequence>MASLPPEPAEGCTLRLEIQPRGQAPRRLERKFDGDDTGALVLRWLAAEGCTDCFQDWRLYRVDVHPEVVIQETFARQTLQSLGLWPSARLALRPRPTYRITVRTARSQDGECLLECFADETASAIARRACEKLPLFCSDRLQARDWDKCRLVYAGKIIEGLGDVDQDATLFLAPPPPTTTPEPPRVDEGPPTCRICYSEDNSQEDPLISPCLCTGTMRHVHVSCLNAWRAAAPDARSSFRCDQCRYAYRIERTKVAAFLGTRRGALLVAFSVLLCVVLVMGYLCLLVVPPHKRVWLYRWLRLRTRLDHRAEEVITLGLACVGLGMFSLYACLEVAAAQHFRRPTPAALLAVWIAAEVRDARRGRALAVVGLWLAGQATWRTAFHAARALAQKIGDRVLDVQAGDCAGVSYTSCRR</sequence>
<feature type="transmembrane region" description="Helical" evidence="4">
    <location>
        <begin position="264"/>
        <end position="288"/>
    </location>
</feature>
<proteinExistence type="predicted"/>
<keyword evidence="7" id="KW-1185">Reference proteome</keyword>
<feature type="domain" description="RING-CH-type" evidence="5">
    <location>
        <begin position="185"/>
        <end position="251"/>
    </location>
</feature>
<dbReference type="GO" id="GO:0008270">
    <property type="term" value="F:zinc ion binding"/>
    <property type="evidence" value="ECO:0007669"/>
    <property type="project" value="UniProtKB-KW"/>
</dbReference>
<evidence type="ECO:0000313" key="6">
    <source>
        <dbReference type="EMBL" id="CAH0369083.1"/>
    </source>
</evidence>
<comment type="caution">
    <text evidence="6">The sequence shown here is derived from an EMBL/GenBank/DDBJ whole genome shotgun (WGS) entry which is preliminary data.</text>
</comment>
<keyword evidence="3" id="KW-0862">Zinc</keyword>
<keyword evidence="4" id="KW-1133">Transmembrane helix</keyword>
<dbReference type="EMBL" id="CAKKNE010000002">
    <property type="protein sequence ID" value="CAH0369083.1"/>
    <property type="molecule type" value="Genomic_DNA"/>
</dbReference>
<accession>A0A8J2SAR7</accession>
<organism evidence="6 7">
    <name type="scientific">Pelagomonas calceolata</name>
    <dbReference type="NCBI Taxonomy" id="35677"/>
    <lineage>
        <taxon>Eukaryota</taxon>
        <taxon>Sar</taxon>
        <taxon>Stramenopiles</taxon>
        <taxon>Ochrophyta</taxon>
        <taxon>Pelagophyceae</taxon>
        <taxon>Pelagomonadales</taxon>
        <taxon>Pelagomonadaceae</taxon>
        <taxon>Pelagomonas</taxon>
    </lineage>
</organism>
<dbReference type="OrthoDB" id="264354at2759"/>
<dbReference type="Pfam" id="PF12906">
    <property type="entry name" value="RINGv"/>
    <property type="match status" value="1"/>
</dbReference>
<keyword evidence="4" id="KW-0812">Transmembrane</keyword>
<evidence type="ECO:0000256" key="1">
    <source>
        <dbReference type="ARBA" id="ARBA00022723"/>
    </source>
</evidence>
<gene>
    <name evidence="6" type="ORF">PECAL_2P21910</name>
</gene>
<dbReference type="Proteomes" id="UP000789595">
    <property type="component" value="Unassembled WGS sequence"/>
</dbReference>
<feature type="transmembrane region" description="Helical" evidence="4">
    <location>
        <begin position="313"/>
        <end position="332"/>
    </location>
</feature>
<evidence type="ECO:0000313" key="7">
    <source>
        <dbReference type="Proteomes" id="UP000789595"/>
    </source>
</evidence>
<dbReference type="PROSITE" id="PS51292">
    <property type="entry name" value="ZF_RING_CH"/>
    <property type="match status" value="1"/>
</dbReference>
<dbReference type="CDD" id="cd16495">
    <property type="entry name" value="RING_CH-C4HC3_MARCH"/>
    <property type="match status" value="1"/>
</dbReference>
<reference evidence="6" key="1">
    <citation type="submission" date="2021-11" db="EMBL/GenBank/DDBJ databases">
        <authorList>
            <consortium name="Genoscope - CEA"/>
            <person name="William W."/>
        </authorList>
    </citation>
    <scope>NUCLEOTIDE SEQUENCE</scope>
</reference>
<dbReference type="PANTHER" id="PTHR46347">
    <property type="entry name" value="RING/FYVE/PHD ZINC FINGER SUPERFAMILY PROTEIN"/>
    <property type="match status" value="1"/>
</dbReference>
<keyword evidence="2" id="KW-0863">Zinc-finger</keyword>
<evidence type="ECO:0000259" key="5">
    <source>
        <dbReference type="PROSITE" id="PS51292"/>
    </source>
</evidence>
<protein>
    <recommendedName>
        <fullName evidence="5">RING-CH-type domain-containing protein</fullName>
    </recommendedName>
</protein>
<keyword evidence="1" id="KW-0479">Metal-binding</keyword>
<dbReference type="AlphaFoldDB" id="A0A8J2SAR7"/>
<dbReference type="SUPFAM" id="SSF57850">
    <property type="entry name" value="RING/U-box"/>
    <property type="match status" value="1"/>
</dbReference>
<dbReference type="InterPro" id="IPR013083">
    <property type="entry name" value="Znf_RING/FYVE/PHD"/>
</dbReference>
<dbReference type="InterPro" id="IPR011016">
    <property type="entry name" value="Znf_RING-CH"/>
</dbReference>